<dbReference type="GO" id="GO:0061630">
    <property type="term" value="F:ubiquitin protein ligase activity"/>
    <property type="evidence" value="ECO:0007669"/>
    <property type="project" value="TreeGrafter"/>
</dbReference>
<comment type="caution">
    <text evidence="3">The sequence shown here is derived from an EMBL/GenBank/DDBJ whole genome shotgun (WGS) entry which is preliminary data.</text>
</comment>
<organism evidence="3 4">
    <name type="scientific">Cladorrhinum samala</name>
    <dbReference type="NCBI Taxonomy" id="585594"/>
    <lineage>
        <taxon>Eukaryota</taxon>
        <taxon>Fungi</taxon>
        <taxon>Dikarya</taxon>
        <taxon>Ascomycota</taxon>
        <taxon>Pezizomycotina</taxon>
        <taxon>Sordariomycetes</taxon>
        <taxon>Sordariomycetidae</taxon>
        <taxon>Sordariales</taxon>
        <taxon>Podosporaceae</taxon>
        <taxon>Cladorrhinum</taxon>
    </lineage>
</organism>
<dbReference type="PANTHER" id="PTHR22696:SF1">
    <property type="entry name" value="E3 UBIQUITIN-PROTEIN LIGASE RNF26"/>
    <property type="match status" value="1"/>
</dbReference>
<accession>A0AAV9HPY5</accession>
<dbReference type="CDD" id="cd16616">
    <property type="entry name" value="mRING-HC-C4C4_Asi1p-like"/>
    <property type="match status" value="1"/>
</dbReference>
<dbReference type="InterPro" id="IPR013083">
    <property type="entry name" value="Znf_RING/FYVE/PHD"/>
</dbReference>
<evidence type="ECO:0000256" key="2">
    <source>
        <dbReference type="SAM" id="Phobius"/>
    </source>
</evidence>
<evidence type="ECO:0000313" key="4">
    <source>
        <dbReference type="Proteomes" id="UP001321749"/>
    </source>
</evidence>
<feature type="region of interest" description="Disordered" evidence="1">
    <location>
        <begin position="669"/>
        <end position="704"/>
    </location>
</feature>
<feature type="compositionally biased region" description="Low complexity" evidence="1">
    <location>
        <begin position="781"/>
        <end position="790"/>
    </location>
</feature>
<dbReference type="Gene3D" id="3.30.40.10">
    <property type="entry name" value="Zinc/RING finger domain, C3HC4 (zinc finger)"/>
    <property type="match status" value="1"/>
</dbReference>
<dbReference type="Pfam" id="PF13920">
    <property type="entry name" value="zf-C3HC4_3"/>
    <property type="match status" value="1"/>
</dbReference>
<keyword evidence="2" id="KW-0812">Transmembrane</keyword>
<feature type="region of interest" description="Disordered" evidence="1">
    <location>
        <begin position="768"/>
        <end position="823"/>
    </location>
</feature>
<feature type="transmembrane region" description="Helical" evidence="2">
    <location>
        <begin position="441"/>
        <end position="470"/>
    </location>
</feature>
<proteinExistence type="predicted"/>
<feature type="transmembrane region" description="Helical" evidence="2">
    <location>
        <begin position="158"/>
        <end position="177"/>
    </location>
</feature>
<gene>
    <name evidence="3" type="ORF">QBC42DRAFT_267053</name>
</gene>
<reference evidence="3" key="2">
    <citation type="submission" date="2023-06" db="EMBL/GenBank/DDBJ databases">
        <authorList>
            <consortium name="Lawrence Berkeley National Laboratory"/>
            <person name="Mondo S.J."/>
            <person name="Hensen N."/>
            <person name="Bonometti L."/>
            <person name="Westerberg I."/>
            <person name="Brannstrom I.O."/>
            <person name="Guillou S."/>
            <person name="Cros-Aarteil S."/>
            <person name="Calhoun S."/>
            <person name="Haridas S."/>
            <person name="Kuo A."/>
            <person name="Pangilinan J."/>
            <person name="Riley R."/>
            <person name="Labutti K."/>
            <person name="Andreopoulos B."/>
            <person name="Lipzen A."/>
            <person name="Chen C."/>
            <person name="Yanf M."/>
            <person name="Daum C."/>
            <person name="Ng V."/>
            <person name="Clum A."/>
            <person name="Steindorff A."/>
            <person name="Ohm R."/>
            <person name="Martin F."/>
            <person name="Silar P."/>
            <person name="Natvig D."/>
            <person name="Lalanne C."/>
            <person name="Gautier V."/>
            <person name="Ament-Velasquez S.L."/>
            <person name="Kruys A."/>
            <person name="Hutchinson M.I."/>
            <person name="Powell A.J."/>
            <person name="Barry K."/>
            <person name="Miller A.N."/>
            <person name="Grigoriev I.V."/>
            <person name="Debuchy R."/>
            <person name="Gladieux P."/>
            <person name="Thoren M.H."/>
            <person name="Johannesson H."/>
        </authorList>
    </citation>
    <scope>NUCLEOTIDE SEQUENCE</scope>
    <source>
        <strain evidence="3">PSN324</strain>
    </source>
</reference>
<dbReference type="GO" id="GO:0016567">
    <property type="term" value="P:protein ubiquitination"/>
    <property type="evidence" value="ECO:0007669"/>
    <property type="project" value="TreeGrafter"/>
</dbReference>
<feature type="compositionally biased region" description="Acidic residues" evidence="1">
    <location>
        <begin position="796"/>
        <end position="806"/>
    </location>
</feature>
<reference evidence="3" key="1">
    <citation type="journal article" date="2023" name="Mol. Phylogenet. Evol.">
        <title>Genome-scale phylogeny and comparative genomics of the fungal order Sordariales.</title>
        <authorList>
            <person name="Hensen N."/>
            <person name="Bonometti L."/>
            <person name="Westerberg I."/>
            <person name="Brannstrom I.O."/>
            <person name="Guillou S."/>
            <person name="Cros-Aarteil S."/>
            <person name="Calhoun S."/>
            <person name="Haridas S."/>
            <person name="Kuo A."/>
            <person name="Mondo S."/>
            <person name="Pangilinan J."/>
            <person name="Riley R."/>
            <person name="LaButti K."/>
            <person name="Andreopoulos B."/>
            <person name="Lipzen A."/>
            <person name="Chen C."/>
            <person name="Yan M."/>
            <person name="Daum C."/>
            <person name="Ng V."/>
            <person name="Clum A."/>
            <person name="Steindorff A."/>
            <person name="Ohm R.A."/>
            <person name="Martin F."/>
            <person name="Silar P."/>
            <person name="Natvig D.O."/>
            <person name="Lalanne C."/>
            <person name="Gautier V."/>
            <person name="Ament-Velasquez S.L."/>
            <person name="Kruys A."/>
            <person name="Hutchinson M.I."/>
            <person name="Powell A.J."/>
            <person name="Barry K."/>
            <person name="Miller A.N."/>
            <person name="Grigoriev I.V."/>
            <person name="Debuchy R."/>
            <person name="Gladieux P."/>
            <person name="Hiltunen Thoren M."/>
            <person name="Johannesson H."/>
        </authorList>
    </citation>
    <scope>NUCLEOTIDE SEQUENCE</scope>
    <source>
        <strain evidence="3">PSN324</strain>
    </source>
</reference>
<sequence length="1007" mass="111092">MGIKMEETSIIPEAALAVTSLPAAPVMDNATVWRNFTLWTAQHLGMAVNMSKLAPSLEDLVLAGPRMVMKLGRLGSFISFPDAIDSYGQRYIPDQTEVNVFASSSGPASIITSGQSTTSSSTASMMSAAASAAAAATVKDPKVTSRLTAESARGLGSVFGYATSKWALCCIAMALILNRTAIFAATRRRLKLRWPFRLFLRLPPMIALLWQARRLLQSIQCQTSPDFAELRWGNTTKSSDLMFSQTNTFFHGVSQTLLFGATDPESCYSVRMVPWGDGQEQLVGSLSRLWPLFLTFCVSQFVEVLSCTVQGRPMAAETGTTLFEHSLAFAEADAAISNQLGWNLFTNSSNVASSDAGPVIAVTRAMIMNRVNTPPEVLVVAFLSAMSHVTSHILGCFDVQRKYRLFSTGFWGLCFMASIAWSIATFSIYDNSSQGLLRYPTISIIGFIPHILILTGISACGVIYFIALAISALAVPERGSDAEQLTFRQRFISAHNNMQANLSLSDVRIRREMDFYTALLRAGFYAITMASEAVYLNEDHKVNLKPYTWLEEERMREIETLKMQWIGRSIPGSRYDSADTIGLVPVKEGEATATSGYAREKAAQQISKKDSTNRKAPNGVGAAERSSRWLMAVEYMMYISRLIIMTWALCTVKIFTYIGWRNPPRWLKGLSQRPKSSTAENKKPRQDQSHRAGTNADVLAPGGGKPFFHVPRNDRVDVEGMLRRRIDNGDGDEAGANRPVDEAVDSMLYSYFLRNGWWGGNDSSGDYVPPEYVDREPEFDTTSIISTTETGSVDGWETDPDSENDNDNSTSGQRTPTQASHETFASAVLASRESTPAPYIDTPMAPSDMARLLNPQTPEDREEALALAAHLASDKILTRSSFKQQLARQRAQLLLTTNYHRRPGALEKMTPEEEARSLEQLLLSKRKFSQQTGTSKEPGEWASGAAGLGADGPQCVVCQCAPRTIIVWPCRCLSLCDECRVSLAMNNFDKCVCCRREVFSFSRIYVP</sequence>
<feature type="compositionally biased region" description="Basic and acidic residues" evidence="1">
    <location>
        <begin position="598"/>
        <end position="613"/>
    </location>
</feature>
<keyword evidence="4" id="KW-1185">Reference proteome</keyword>
<dbReference type="AlphaFoldDB" id="A0AAV9HPY5"/>
<evidence type="ECO:0000256" key="1">
    <source>
        <dbReference type="SAM" id="MobiDB-lite"/>
    </source>
</evidence>
<dbReference type="EMBL" id="MU864967">
    <property type="protein sequence ID" value="KAK4462792.1"/>
    <property type="molecule type" value="Genomic_DNA"/>
</dbReference>
<feature type="compositionally biased region" description="Basic and acidic residues" evidence="1">
    <location>
        <begin position="680"/>
        <end position="690"/>
    </location>
</feature>
<dbReference type="Proteomes" id="UP001321749">
    <property type="component" value="Unassembled WGS sequence"/>
</dbReference>
<evidence type="ECO:0000313" key="3">
    <source>
        <dbReference type="EMBL" id="KAK4462792.1"/>
    </source>
</evidence>
<protein>
    <submittedName>
        <fullName evidence="3">Protein ASI3</fullName>
    </submittedName>
</protein>
<keyword evidence="2" id="KW-1133">Transmembrane helix</keyword>
<dbReference type="PANTHER" id="PTHR22696">
    <property type="entry name" value="E3 UBIQUITIN-PROTEIN LIGASE RNF26"/>
    <property type="match status" value="1"/>
</dbReference>
<keyword evidence="2" id="KW-0472">Membrane</keyword>
<feature type="region of interest" description="Disordered" evidence="1">
    <location>
        <begin position="598"/>
        <end position="621"/>
    </location>
</feature>
<name>A0AAV9HPY5_9PEZI</name>
<feature type="transmembrane region" description="Helical" evidence="2">
    <location>
        <begin position="409"/>
        <end position="429"/>
    </location>
</feature>
<feature type="compositionally biased region" description="Polar residues" evidence="1">
    <location>
        <begin position="807"/>
        <end position="823"/>
    </location>
</feature>
<feature type="transmembrane region" description="Helical" evidence="2">
    <location>
        <begin position="635"/>
        <end position="660"/>
    </location>
</feature>
<dbReference type="GO" id="GO:0006511">
    <property type="term" value="P:ubiquitin-dependent protein catabolic process"/>
    <property type="evidence" value="ECO:0007669"/>
    <property type="project" value="TreeGrafter"/>
</dbReference>